<protein>
    <submittedName>
        <fullName evidence="3">SET domain-containing protein</fullName>
    </submittedName>
</protein>
<organism evidence="2 3">
    <name type="scientific">Parastrongyloides trichosuri</name>
    <name type="common">Possum-specific nematode worm</name>
    <dbReference type="NCBI Taxonomy" id="131310"/>
    <lineage>
        <taxon>Eukaryota</taxon>
        <taxon>Metazoa</taxon>
        <taxon>Ecdysozoa</taxon>
        <taxon>Nematoda</taxon>
        <taxon>Chromadorea</taxon>
        <taxon>Rhabditida</taxon>
        <taxon>Tylenchina</taxon>
        <taxon>Panagrolaimomorpha</taxon>
        <taxon>Strongyloidoidea</taxon>
        <taxon>Strongyloididae</taxon>
        <taxon>Parastrongyloides</taxon>
    </lineage>
</organism>
<evidence type="ECO:0000259" key="1">
    <source>
        <dbReference type="PROSITE" id="PS50280"/>
    </source>
</evidence>
<dbReference type="Pfam" id="PF00856">
    <property type="entry name" value="SET"/>
    <property type="match status" value="1"/>
</dbReference>
<dbReference type="SUPFAM" id="SSF82199">
    <property type="entry name" value="SET domain"/>
    <property type="match status" value="1"/>
</dbReference>
<dbReference type="PANTHER" id="PTHR13271:SF151">
    <property type="entry name" value="SET DOMAIN-CONTAINING PROTEIN 4"/>
    <property type="match status" value="1"/>
</dbReference>
<dbReference type="WBParaSite" id="PTRK_0000650200.1">
    <property type="protein sequence ID" value="PTRK_0000650200.1"/>
    <property type="gene ID" value="PTRK_0000650200"/>
</dbReference>
<dbReference type="Gene3D" id="3.90.1410.10">
    <property type="entry name" value="set domain protein methyltransferase, domain 1"/>
    <property type="match status" value="1"/>
</dbReference>
<keyword evidence="2" id="KW-1185">Reference proteome</keyword>
<dbReference type="AlphaFoldDB" id="A0A0N4ZFH2"/>
<feature type="domain" description="SET" evidence="1">
    <location>
        <begin position="24"/>
        <end position="240"/>
    </location>
</feature>
<reference evidence="3" key="1">
    <citation type="submission" date="2017-02" db="UniProtKB">
        <authorList>
            <consortium name="WormBaseParasite"/>
        </authorList>
    </citation>
    <scope>IDENTIFICATION</scope>
</reference>
<dbReference type="InterPro" id="IPR046341">
    <property type="entry name" value="SET_dom_sf"/>
</dbReference>
<dbReference type="InterPro" id="IPR050600">
    <property type="entry name" value="SETD3_SETD6_MTase"/>
</dbReference>
<evidence type="ECO:0000313" key="2">
    <source>
        <dbReference type="Proteomes" id="UP000038045"/>
    </source>
</evidence>
<dbReference type="STRING" id="131310.A0A0N4ZFH2"/>
<name>A0A0N4ZFH2_PARTI</name>
<accession>A0A0N4ZFH2</accession>
<dbReference type="InterPro" id="IPR001214">
    <property type="entry name" value="SET_dom"/>
</dbReference>
<dbReference type="Proteomes" id="UP000038045">
    <property type="component" value="Unplaced"/>
</dbReference>
<sequence length="401" mass="46926">MNNTPDLLINNFKNWLLKNGVKWGDFELRYDGEESGFGVYTMRSFKDNENIINIPDSLLITAGKIANMEIYRNICLENKLKPLELLIIFFSLETLKDDSKFRPYFDILPKTFSTPIITMPDLNPDDLPTQTREFWFSQQNELKEIEEKFSGIKECQSIERNHLIWAWQLVNTRCIYVENEENEILDNSDGDTIAVIPLVDMLNHSPNSNCVASHLKRISRYCITTIKGIPEGKQVYVCYGGHDNGRLWLEYGFRLNENIHNKIKINHELLFILLEKLKVKVSSGQKKAIVEAKYPFTLFASDVEPTYSMRANIRLCLMEPKLLVNWRKSLNEVDDDNDSAKEFIIKEDEILKNIFRLIVNLFLSKVEKVNENLKWLWLDNISMIEQFLNNWENKKNNLLGN</sequence>
<dbReference type="GO" id="GO:0016279">
    <property type="term" value="F:protein-lysine N-methyltransferase activity"/>
    <property type="evidence" value="ECO:0007669"/>
    <property type="project" value="TreeGrafter"/>
</dbReference>
<evidence type="ECO:0000313" key="3">
    <source>
        <dbReference type="WBParaSite" id="PTRK_0000650200.1"/>
    </source>
</evidence>
<proteinExistence type="predicted"/>
<dbReference type="PANTHER" id="PTHR13271">
    <property type="entry name" value="UNCHARACTERIZED PUTATIVE METHYLTRANSFERASE"/>
    <property type="match status" value="1"/>
</dbReference>
<dbReference type="PROSITE" id="PS50280">
    <property type="entry name" value="SET"/>
    <property type="match status" value="1"/>
</dbReference>